<keyword evidence="9" id="KW-0645">Protease</keyword>
<protein>
    <recommendedName>
        <fullName evidence="9">Angiotensin-converting enzyme</fullName>
        <ecNumber evidence="9">3.4.-.-</ecNumber>
    </recommendedName>
</protein>
<dbReference type="GO" id="GO:0008237">
    <property type="term" value="F:metallopeptidase activity"/>
    <property type="evidence" value="ECO:0007669"/>
    <property type="project" value="UniProtKB-KW"/>
</dbReference>
<evidence type="ECO:0000256" key="6">
    <source>
        <dbReference type="PIRSR" id="PIRSR601548-2"/>
    </source>
</evidence>
<keyword evidence="9" id="KW-0378">Hydrolase</keyword>
<keyword evidence="2" id="KW-0732">Signal</keyword>
<dbReference type="Pfam" id="PF01401">
    <property type="entry name" value="Peptidase_M2"/>
    <property type="match status" value="1"/>
</dbReference>
<evidence type="ECO:0000256" key="3">
    <source>
        <dbReference type="ARBA" id="ARBA00023157"/>
    </source>
</evidence>
<evidence type="ECO:0000256" key="9">
    <source>
        <dbReference type="RuleBase" id="RU361144"/>
    </source>
</evidence>
<dbReference type="PRINTS" id="PR00791">
    <property type="entry name" value="PEPDIPTASEA"/>
</dbReference>
<comment type="caution">
    <text evidence="8">Lacks conserved residue(s) required for the propagation of feature annotation.</text>
</comment>
<name>A0A7R9CVA2_TIMPO</name>
<dbReference type="PANTHER" id="PTHR10514:SF40">
    <property type="entry name" value="ANGIOTENSIN-CONVERTING ENZYME"/>
    <property type="match status" value="1"/>
</dbReference>
<feature type="disulfide bond" evidence="7 8">
    <location>
        <begin position="82"/>
        <end position="90"/>
    </location>
</feature>
<evidence type="ECO:0000256" key="7">
    <source>
        <dbReference type="PIRSR" id="PIRSR601548-4"/>
    </source>
</evidence>
<dbReference type="AlphaFoldDB" id="A0A7R9CVA2"/>
<evidence type="ECO:0000256" key="2">
    <source>
        <dbReference type="ARBA" id="ARBA00022729"/>
    </source>
</evidence>
<dbReference type="PANTHER" id="PTHR10514">
    <property type="entry name" value="ANGIOTENSIN-CONVERTING ENZYME"/>
    <property type="match status" value="1"/>
</dbReference>
<sequence>MVFHNPFTQIQTVSQLQYASFQRAVKEMLAKVDREHVQDPKLWRQVQFLTTIGPAALPPHLLDRYNRLINDMLTVYDTATICAYNDPFKCGLKLEPELTVIMARSRDWDELQYVWTEWRRKSGQKIRDLYEQLVDLSNQAAKLNNLKDTAEYWMFPYDSPTFRFDVEDVWEEVKPLYELMHAYVRRKLRDLYGNMWGQSWSNILDVTIPYPGKNFLDVTPQMIEQGYNSLAMFRLAEDFYQSMNMSGMPPEFWAGSVLEELPDRIVICQPSAWDFCNRRDYR</sequence>
<evidence type="ECO:0000256" key="8">
    <source>
        <dbReference type="PROSITE-ProRule" id="PRU01355"/>
    </source>
</evidence>
<keyword evidence="9" id="KW-0121">Carboxypeptidase</keyword>
<dbReference type="EC" id="3.4.-.-" evidence="9"/>
<keyword evidence="9" id="KW-0479">Metal-binding</keyword>
<evidence type="ECO:0000313" key="10">
    <source>
        <dbReference type="EMBL" id="CAD7402926.1"/>
    </source>
</evidence>
<organism evidence="10">
    <name type="scientific">Timema poppense</name>
    <name type="common">Walking stick</name>
    <dbReference type="NCBI Taxonomy" id="170557"/>
    <lineage>
        <taxon>Eukaryota</taxon>
        <taxon>Metazoa</taxon>
        <taxon>Ecdysozoa</taxon>
        <taxon>Arthropoda</taxon>
        <taxon>Hexapoda</taxon>
        <taxon>Insecta</taxon>
        <taxon>Pterygota</taxon>
        <taxon>Neoptera</taxon>
        <taxon>Polyneoptera</taxon>
        <taxon>Phasmatodea</taxon>
        <taxon>Timematodea</taxon>
        <taxon>Timematoidea</taxon>
        <taxon>Timematidae</taxon>
        <taxon>Timema</taxon>
    </lineage>
</organism>
<dbReference type="GO" id="GO:0006508">
    <property type="term" value="P:proteolysis"/>
    <property type="evidence" value="ECO:0007669"/>
    <property type="project" value="UniProtKB-KW"/>
</dbReference>
<dbReference type="InterPro" id="IPR001548">
    <property type="entry name" value="Peptidase_M2"/>
</dbReference>
<proteinExistence type="inferred from homology"/>
<keyword evidence="4 5" id="KW-0325">Glycoprotein</keyword>
<dbReference type="SUPFAM" id="SSF55486">
    <property type="entry name" value="Metalloproteases ('zincins'), catalytic domain"/>
    <property type="match status" value="1"/>
</dbReference>
<accession>A0A7R9CVA2</accession>
<feature type="binding site" evidence="6">
    <location>
        <position position="157"/>
    </location>
    <ligand>
        <name>chloride</name>
        <dbReference type="ChEBI" id="CHEBI:17996"/>
        <label>1</label>
    </ligand>
</feature>
<gene>
    <name evidence="10" type="ORF">TPSB3V08_LOCUS3802</name>
</gene>
<dbReference type="CDD" id="cd06461">
    <property type="entry name" value="M2_ACE"/>
    <property type="match status" value="1"/>
</dbReference>
<evidence type="ECO:0000256" key="5">
    <source>
        <dbReference type="PIRSR" id="PIRSR601548-10"/>
    </source>
</evidence>
<dbReference type="GO" id="GO:0004180">
    <property type="term" value="F:carboxypeptidase activity"/>
    <property type="evidence" value="ECO:0007669"/>
    <property type="project" value="UniProtKB-KW"/>
</dbReference>
<comment type="similarity">
    <text evidence="1 8 9">Belongs to the peptidase M2 family.</text>
</comment>
<dbReference type="EMBL" id="OD001710">
    <property type="protein sequence ID" value="CAD7402926.1"/>
    <property type="molecule type" value="Genomic_DNA"/>
</dbReference>
<evidence type="ECO:0000256" key="1">
    <source>
        <dbReference type="ARBA" id="ARBA00008139"/>
    </source>
</evidence>
<reference evidence="10" key="1">
    <citation type="submission" date="2020-11" db="EMBL/GenBank/DDBJ databases">
        <authorList>
            <person name="Tran Van P."/>
        </authorList>
    </citation>
    <scope>NUCLEOTIDE SEQUENCE</scope>
</reference>
<comment type="cofactor">
    <cofactor evidence="9">
        <name>Zn(2+)</name>
        <dbReference type="ChEBI" id="CHEBI:29105"/>
    </cofactor>
    <text evidence="9">Binds 1 zinc ion per subunit.</text>
</comment>
<dbReference type="GO" id="GO:0008241">
    <property type="term" value="F:peptidyl-dipeptidase activity"/>
    <property type="evidence" value="ECO:0007669"/>
    <property type="project" value="InterPro"/>
</dbReference>
<keyword evidence="9" id="KW-0862">Zinc</keyword>
<dbReference type="GO" id="GO:0005886">
    <property type="term" value="C:plasma membrane"/>
    <property type="evidence" value="ECO:0007669"/>
    <property type="project" value="TreeGrafter"/>
</dbReference>
<keyword evidence="3 7" id="KW-1015">Disulfide bond</keyword>
<feature type="glycosylation site" description="N-linked (GlcNAc...) asparagine; partial" evidence="5">
    <location>
        <position position="85"/>
    </location>
</feature>
<dbReference type="PROSITE" id="PS52011">
    <property type="entry name" value="PEPTIDASE_M2"/>
    <property type="match status" value="1"/>
</dbReference>
<dbReference type="GO" id="GO:0046872">
    <property type="term" value="F:metal ion binding"/>
    <property type="evidence" value="ECO:0007669"/>
    <property type="project" value="UniProtKB-KW"/>
</dbReference>
<keyword evidence="9" id="KW-0482">Metalloprotease</keyword>
<evidence type="ECO:0000256" key="4">
    <source>
        <dbReference type="ARBA" id="ARBA00023180"/>
    </source>
</evidence>